<dbReference type="OrthoDB" id="9766486at2"/>
<dbReference type="AlphaFoldDB" id="A0A9X4NUJ9"/>
<dbReference type="GO" id="GO:0006631">
    <property type="term" value="P:fatty acid metabolic process"/>
    <property type="evidence" value="ECO:0007669"/>
    <property type="project" value="TreeGrafter"/>
</dbReference>
<comment type="similarity">
    <text evidence="1">Belongs to the ATP-dependent AMP-binding enzyme family.</text>
</comment>
<dbReference type="Pfam" id="PF13193">
    <property type="entry name" value="AMP-binding_C"/>
    <property type="match status" value="1"/>
</dbReference>
<reference evidence="4" key="1">
    <citation type="submission" date="2013-01" db="EMBL/GenBank/DDBJ databases">
        <title>Genome draft of Hydrogenophaga taeniospiralis 2K1.</title>
        <authorList>
            <person name="Gomila M."/>
            <person name="Lalucat J."/>
        </authorList>
    </citation>
    <scope>NUCLEOTIDE SEQUENCE</scope>
    <source>
        <strain evidence="4">CCUG 15921</strain>
    </source>
</reference>
<dbReference type="Pfam" id="PF00501">
    <property type="entry name" value="AMP-binding"/>
    <property type="match status" value="1"/>
</dbReference>
<dbReference type="RefSeq" id="WP_068166365.1">
    <property type="nucleotide sequence ID" value="NZ_AOGK01000012.1"/>
</dbReference>
<dbReference type="GO" id="GO:0031956">
    <property type="term" value="F:medium-chain fatty acid-CoA ligase activity"/>
    <property type="evidence" value="ECO:0007669"/>
    <property type="project" value="TreeGrafter"/>
</dbReference>
<evidence type="ECO:0000313" key="4">
    <source>
        <dbReference type="EMBL" id="MDG5976419.1"/>
    </source>
</evidence>
<sequence length="509" mass="54946">MEHHNLYALFRAAFGQSLQKTAITTDDGHSVTFGDIDALSGRMANWLESLGLRPGDRVMVQVEKSVPALLFYLACLRSGMVYVPLNTAYQSAELAYFMENAQPAVFVGDPARLAALSPLAAGLGVPHLVTLAADGSGSLMDAVQAHPGEHRVCEVSGDDLAAILYTSGTTGRSKGAQLTHHNLASNARTLQTLWGWQPHDVLIHALPIFHVHGLFVAAHCALLGASTMLWMGRFKPRQVLDWLPRATVFMGVPTLYVRLLQEPALTPGACGAMRLFISGSAPLLAETFREWQQRTGHTILERYGMSETLMLTSNPYRAEDGPRLGGTVGRPLPGVQVRCVDENGQACPAGGIGNIEVRGPNVFPGYWRMPEANAREFSADGWFRTGDVGHFNDAGYLTIVGRSKDLIITGGYNVYPAEVEGYINELEGVAESAVIGCPHPDFGEGVVAVVVPQPGASLDPAQLSAAIKERIAGFKVPKHLFVVNDLPRNVMGKVQKNLLRDTYAQVFKG</sequence>
<dbReference type="InterPro" id="IPR020845">
    <property type="entry name" value="AMP-binding_CS"/>
</dbReference>
<dbReference type="InterPro" id="IPR025110">
    <property type="entry name" value="AMP-bd_C"/>
</dbReference>
<dbReference type="NCBIfam" id="NF005702">
    <property type="entry name" value="PRK07514.1"/>
    <property type="match status" value="1"/>
</dbReference>
<dbReference type="InterPro" id="IPR000873">
    <property type="entry name" value="AMP-dep_synth/lig_dom"/>
</dbReference>
<dbReference type="PANTHER" id="PTHR43201">
    <property type="entry name" value="ACYL-COA SYNTHETASE"/>
    <property type="match status" value="1"/>
</dbReference>
<dbReference type="EMBL" id="AOGK01000012">
    <property type="protein sequence ID" value="MDG5976419.1"/>
    <property type="molecule type" value="Genomic_DNA"/>
</dbReference>
<keyword evidence="5" id="KW-1185">Reference proteome</keyword>
<evidence type="ECO:0000259" key="3">
    <source>
        <dbReference type="Pfam" id="PF13193"/>
    </source>
</evidence>
<dbReference type="Proteomes" id="UP001152876">
    <property type="component" value="Unassembled WGS sequence"/>
</dbReference>
<dbReference type="PANTHER" id="PTHR43201:SF8">
    <property type="entry name" value="ACYL-COA SYNTHETASE FAMILY MEMBER 3"/>
    <property type="match status" value="1"/>
</dbReference>
<protein>
    <submittedName>
        <fullName evidence="4">Malonyl-CoA synthase</fullName>
    </submittedName>
</protein>
<name>A0A9X4NUJ9_9BURK</name>
<evidence type="ECO:0000256" key="1">
    <source>
        <dbReference type="ARBA" id="ARBA00006432"/>
    </source>
</evidence>
<proteinExistence type="inferred from homology"/>
<evidence type="ECO:0000313" key="5">
    <source>
        <dbReference type="Proteomes" id="UP001152876"/>
    </source>
</evidence>
<dbReference type="InterPro" id="IPR042099">
    <property type="entry name" value="ANL_N_sf"/>
</dbReference>
<evidence type="ECO:0000259" key="2">
    <source>
        <dbReference type="Pfam" id="PF00501"/>
    </source>
</evidence>
<dbReference type="Gene3D" id="3.40.50.12780">
    <property type="entry name" value="N-terminal domain of ligase-like"/>
    <property type="match status" value="1"/>
</dbReference>
<dbReference type="SUPFAM" id="SSF56801">
    <property type="entry name" value="Acetyl-CoA synthetase-like"/>
    <property type="match status" value="1"/>
</dbReference>
<comment type="caution">
    <text evidence="4">The sequence shown here is derived from an EMBL/GenBank/DDBJ whole genome shotgun (WGS) entry which is preliminary data.</text>
</comment>
<feature type="domain" description="AMP-binding enzyme C-terminal" evidence="3">
    <location>
        <begin position="418"/>
        <end position="493"/>
    </location>
</feature>
<dbReference type="InterPro" id="IPR045851">
    <property type="entry name" value="AMP-bd_C_sf"/>
</dbReference>
<dbReference type="Gene3D" id="3.30.300.30">
    <property type="match status" value="1"/>
</dbReference>
<accession>A0A9X4NUJ9</accession>
<dbReference type="CDD" id="cd05941">
    <property type="entry name" value="MCS"/>
    <property type="match status" value="1"/>
</dbReference>
<dbReference type="PROSITE" id="PS00455">
    <property type="entry name" value="AMP_BINDING"/>
    <property type="match status" value="1"/>
</dbReference>
<feature type="domain" description="AMP-dependent synthetase/ligase" evidence="2">
    <location>
        <begin position="15"/>
        <end position="367"/>
    </location>
</feature>
<gene>
    <name evidence="4" type="ORF">H010_14226</name>
</gene>
<organism evidence="4 5">
    <name type="scientific">Hydrogenophaga taeniospiralis CCUG 15921</name>
    <dbReference type="NCBI Taxonomy" id="1281780"/>
    <lineage>
        <taxon>Bacteria</taxon>
        <taxon>Pseudomonadati</taxon>
        <taxon>Pseudomonadota</taxon>
        <taxon>Betaproteobacteria</taxon>
        <taxon>Burkholderiales</taxon>
        <taxon>Comamonadaceae</taxon>
        <taxon>Hydrogenophaga</taxon>
    </lineage>
</organism>